<dbReference type="Proteomes" id="UP000188605">
    <property type="component" value="Unassembled WGS sequence"/>
</dbReference>
<sequence length="352" mass="41114">MIKNTILIFILTSIISIPIYGKDTIKIKTNNNERIIPLNTQIIKKEGWLYLPVIEFASKTGLNITYNEQTKRTILAYPEDIYSRIFEISPKLSTYFEGAGKTPDSMTIEGNKIEQEYSFRPPFIQDDTLYAPVELFNDIFRADIYEIDNKHDSSISNTELEIIFNLLSYIPPNTEYDVFAKLEDNLYTLGFYITSFQDENATTFNQKYDIEKFEDYEYTLSKSNAEKLYKDLFGVETTFEVDTSFTTNQESYPWNYVEMQVKEDEIIIYAPLLDGQKVVNNIFKVEKVTSLEDDLYQLEINLYSKEDDPNKVLCSYVILASKIEDKYIPLSINSEDKSYKNQNLSTYIKYNL</sequence>
<organism evidence="1 2">
    <name type="scientific">Candidatus Epulonipiscium fishelsonii</name>
    <dbReference type="NCBI Taxonomy" id="77094"/>
    <lineage>
        <taxon>Bacteria</taxon>
        <taxon>Bacillati</taxon>
        <taxon>Bacillota</taxon>
        <taxon>Clostridia</taxon>
        <taxon>Lachnospirales</taxon>
        <taxon>Lachnospiraceae</taxon>
        <taxon>Candidatus Epulonipiscium</taxon>
    </lineage>
</organism>
<dbReference type="EMBL" id="LJDB01000077">
    <property type="protein sequence ID" value="ONI38875.1"/>
    <property type="molecule type" value="Genomic_DNA"/>
</dbReference>
<evidence type="ECO:0000313" key="2">
    <source>
        <dbReference type="Proteomes" id="UP000188605"/>
    </source>
</evidence>
<accession>A0ACC8X9K2</accession>
<comment type="caution">
    <text evidence="1">The sequence shown here is derived from an EMBL/GenBank/DDBJ whole genome shotgun (WGS) entry which is preliminary data.</text>
</comment>
<protein>
    <submittedName>
        <fullName evidence="1">Uncharacterized protein</fullName>
    </submittedName>
</protein>
<proteinExistence type="predicted"/>
<keyword evidence="2" id="KW-1185">Reference proteome</keyword>
<evidence type="ECO:0000313" key="1">
    <source>
        <dbReference type="EMBL" id="ONI38875.1"/>
    </source>
</evidence>
<reference evidence="1" key="1">
    <citation type="submission" date="2016-08" db="EMBL/GenBank/DDBJ databases">
        <authorList>
            <person name="Ngugi D.K."/>
            <person name="Miyake S."/>
            <person name="Stingl U."/>
        </authorList>
    </citation>
    <scope>NUCLEOTIDE SEQUENCE</scope>
    <source>
        <strain evidence="1">SCG-B11WGA-EpuloA1</strain>
    </source>
</reference>
<gene>
    <name evidence="1" type="ORF">AN396_01525</name>
</gene>
<name>A0ACC8X9K2_9FIRM</name>